<dbReference type="GO" id="GO:0016887">
    <property type="term" value="F:ATP hydrolysis activity"/>
    <property type="evidence" value="ECO:0007669"/>
    <property type="project" value="InterPro"/>
</dbReference>
<keyword evidence="11" id="KW-1185">Reference proteome</keyword>
<evidence type="ECO:0000256" key="3">
    <source>
        <dbReference type="ARBA" id="ARBA00022692"/>
    </source>
</evidence>
<dbReference type="InterPro" id="IPR027417">
    <property type="entry name" value="P-loop_NTPase"/>
</dbReference>
<dbReference type="GO" id="GO:0016020">
    <property type="term" value="C:membrane"/>
    <property type="evidence" value="ECO:0007669"/>
    <property type="project" value="UniProtKB-SubCell"/>
</dbReference>
<comment type="subcellular location">
    <subcellularLocation>
        <location evidence="1">Membrane</location>
        <topology evidence="1">Multi-pass membrane protein</topology>
    </subcellularLocation>
</comment>
<dbReference type="InterPro" id="IPR026082">
    <property type="entry name" value="ABCA"/>
</dbReference>
<dbReference type="PROSITE" id="PS00211">
    <property type="entry name" value="ABC_TRANSPORTER_1"/>
    <property type="match status" value="1"/>
</dbReference>
<evidence type="ECO:0000313" key="10">
    <source>
        <dbReference type="EMBL" id="PQD94428.1"/>
    </source>
</evidence>
<evidence type="ECO:0000256" key="5">
    <source>
        <dbReference type="ARBA" id="ARBA00022741"/>
    </source>
</evidence>
<dbReference type="FunFam" id="3.40.50.300:FF:000335">
    <property type="entry name" value="ATP binding cassette subfamily A member 5"/>
    <property type="match status" value="1"/>
</dbReference>
<proteinExistence type="predicted"/>
<reference evidence="10 11" key="1">
    <citation type="submission" date="2017-12" db="EMBL/GenBank/DDBJ databases">
        <title>Taxonomic description and draft genome of Pradoshia cofamensis Gen. nov., sp. nov., a thermotolerant bacillale isolated from anterior gut of earthworm Eisenia fetida.</title>
        <authorList>
            <person name="Saha T."/>
            <person name="Chakraborty R."/>
        </authorList>
    </citation>
    <scope>NUCLEOTIDE SEQUENCE [LARGE SCALE GENOMIC DNA]</scope>
    <source>
        <strain evidence="10 11">EAG3</strain>
    </source>
</reference>
<keyword evidence="3" id="KW-0812">Transmembrane</keyword>
<dbReference type="RefSeq" id="WP_104850259.1">
    <property type="nucleotide sequence ID" value="NZ_PKOZ01000010.1"/>
</dbReference>
<organism evidence="10 11">
    <name type="scientific">Pradoshia eiseniae</name>
    <dbReference type="NCBI Taxonomy" id="2064768"/>
    <lineage>
        <taxon>Bacteria</taxon>
        <taxon>Bacillati</taxon>
        <taxon>Bacillota</taxon>
        <taxon>Bacilli</taxon>
        <taxon>Bacillales</taxon>
        <taxon>Bacillaceae</taxon>
        <taxon>Pradoshia</taxon>
    </lineage>
</organism>
<dbReference type="PROSITE" id="PS50893">
    <property type="entry name" value="ABC_TRANSPORTER_2"/>
    <property type="match status" value="1"/>
</dbReference>
<keyword evidence="5" id="KW-0547">Nucleotide-binding</keyword>
<protein>
    <submittedName>
        <fullName evidence="10">ABC transporter ATP-binding protein</fullName>
    </submittedName>
</protein>
<dbReference type="PANTHER" id="PTHR19229">
    <property type="entry name" value="ATP-BINDING CASSETTE TRANSPORTER SUBFAMILY A ABCA"/>
    <property type="match status" value="1"/>
</dbReference>
<evidence type="ECO:0000313" key="11">
    <source>
        <dbReference type="Proteomes" id="UP000239663"/>
    </source>
</evidence>
<dbReference type="GO" id="GO:0005524">
    <property type="term" value="F:ATP binding"/>
    <property type="evidence" value="ECO:0007669"/>
    <property type="project" value="UniProtKB-KW"/>
</dbReference>
<gene>
    <name evidence="10" type="ORF">CYL18_14540</name>
</gene>
<dbReference type="Proteomes" id="UP000239663">
    <property type="component" value="Unassembled WGS sequence"/>
</dbReference>
<evidence type="ECO:0000256" key="2">
    <source>
        <dbReference type="ARBA" id="ARBA00022448"/>
    </source>
</evidence>
<evidence type="ECO:0000256" key="7">
    <source>
        <dbReference type="ARBA" id="ARBA00022989"/>
    </source>
</evidence>
<dbReference type="SMART" id="SM00382">
    <property type="entry name" value="AAA"/>
    <property type="match status" value="1"/>
</dbReference>
<keyword evidence="6 10" id="KW-0067">ATP-binding</keyword>
<dbReference type="OrthoDB" id="9804819at2"/>
<dbReference type="GO" id="GO:0140359">
    <property type="term" value="F:ABC-type transporter activity"/>
    <property type="evidence" value="ECO:0007669"/>
    <property type="project" value="InterPro"/>
</dbReference>
<keyword evidence="4" id="KW-0677">Repeat</keyword>
<dbReference type="EMBL" id="PKOZ01000010">
    <property type="protein sequence ID" value="PQD94428.1"/>
    <property type="molecule type" value="Genomic_DNA"/>
</dbReference>
<dbReference type="InterPro" id="IPR017871">
    <property type="entry name" value="ABC_transporter-like_CS"/>
</dbReference>
<comment type="caution">
    <text evidence="10">The sequence shown here is derived from an EMBL/GenBank/DDBJ whole genome shotgun (WGS) entry which is preliminary data.</text>
</comment>
<keyword evidence="8" id="KW-0472">Membrane</keyword>
<dbReference type="InterPro" id="IPR003593">
    <property type="entry name" value="AAA+_ATPase"/>
</dbReference>
<evidence type="ECO:0000259" key="9">
    <source>
        <dbReference type="PROSITE" id="PS50893"/>
    </source>
</evidence>
<sequence length="244" mass="26907">MDQAISIDQLTKKYNEKTAVDNVSFSIQKGELFGLLGVNGAGKTTLIKMLCCLTAPTNGCASILGYDIEENQKQVKEIIAVSPQETAIAPNLTVRENLELMAGIHGYSKMEVKEKTAHMIAAFSLQPYENQKSKTLSGGWQRKLSIALALISEPKILFLDEPTLGLDIIGRRELWALIEKLKEKTTIVLTTHYLEEAEALCDRICVMKDGKVKAIGTVKELLSMTNTGNFEDAFVKIVTKEELG</sequence>
<dbReference type="SUPFAM" id="SSF52540">
    <property type="entry name" value="P-loop containing nucleoside triphosphate hydrolases"/>
    <property type="match status" value="1"/>
</dbReference>
<dbReference type="GO" id="GO:0005319">
    <property type="term" value="F:lipid transporter activity"/>
    <property type="evidence" value="ECO:0007669"/>
    <property type="project" value="TreeGrafter"/>
</dbReference>
<feature type="domain" description="ABC transporter" evidence="9">
    <location>
        <begin position="5"/>
        <end position="234"/>
    </location>
</feature>
<evidence type="ECO:0000256" key="4">
    <source>
        <dbReference type="ARBA" id="ARBA00022737"/>
    </source>
</evidence>
<dbReference type="AlphaFoldDB" id="A0A2S7MXG4"/>
<name>A0A2S7MXG4_9BACI</name>
<dbReference type="CDD" id="cd03263">
    <property type="entry name" value="ABC_subfamily_A"/>
    <property type="match status" value="1"/>
</dbReference>
<evidence type="ECO:0000256" key="8">
    <source>
        <dbReference type="ARBA" id="ARBA00023136"/>
    </source>
</evidence>
<dbReference type="Gene3D" id="3.40.50.300">
    <property type="entry name" value="P-loop containing nucleotide triphosphate hydrolases"/>
    <property type="match status" value="1"/>
</dbReference>
<dbReference type="Pfam" id="PF00005">
    <property type="entry name" value="ABC_tran"/>
    <property type="match status" value="1"/>
</dbReference>
<keyword evidence="2" id="KW-0813">Transport</keyword>
<keyword evidence="7" id="KW-1133">Transmembrane helix</keyword>
<dbReference type="PANTHER" id="PTHR19229:SF36">
    <property type="entry name" value="ATP-BINDING CASSETTE SUB-FAMILY A MEMBER 2"/>
    <property type="match status" value="1"/>
</dbReference>
<dbReference type="InterPro" id="IPR003439">
    <property type="entry name" value="ABC_transporter-like_ATP-bd"/>
</dbReference>
<evidence type="ECO:0000256" key="6">
    <source>
        <dbReference type="ARBA" id="ARBA00022840"/>
    </source>
</evidence>
<evidence type="ECO:0000256" key="1">
    <source>
        <dbReference type="ARBA" id="ARBA00004141"/>
    </source>
</evidence>
<accession>A0A2S7MXG4</accession>